<accession>A0A7X1B6X6</accession>
<dbReference type="InterPro" id="IPR003841">
    <property type="entry name" value="Na/Pi_transpt"/>
</dbReference>
<dbReference type="GO" id="GO:0005886">
    <property type="term" value="C:plasma membrane"/>
    <property type="evidence" value="ECO:0007669"/>
    <property type="project" value="UniProtKB-SubCell"/>
</dbReference>
<keyword evidence="4 6" id="KW-1133">Transmembrane helix</keyword>
<evidence type="ECO:0000256" key="3">
    <source>
        <dbReference type="ARBA" id="ARBA00022692"/>
    </source>
</evidence>
<dbReference type="AlphaFoldDB" id="A0A7X1B6X6"/>
<feature type="transmembrane region" description="Helical" evidence="6">
    <location>
        <begin position="177"/>
        <end position="203"/>
    </location>
</feature>
<dbReference type="InterPro" id="IPR038078">
    <property type="entry name" value="PhoU-like_sf"/>
</dbReference>
<feature type="transmembrane region" description="Helical" evidence="6">
    <location>
        <begin position="209"/>
        <end position="232"/>
    </location>
</feature>
<dbReference type="RefSeq" id="WP_185659365.1">
    <property type="nucleotide sequence ID" value="NZ_CAWPOO010000006.1"/>
</dbReference>
<comment type="subcellular location">
    <subcellularLocation>
        <location evidence="1">Cell membrane</location>
        <topology evidence="1">Multi-pass membrane protein</topology>
    </subcellularLocation>
</comment>
<dbReference type="NCBIfam" id="TIGR00704">
    <property type="entry name" value="NaPi_cotrn_rel"/>
    <property type="match status" value="1"/>
</dbReference>
<feature type="transmembrane region" description="Helical" evidence="6">
    <location>
        <begin position="133"/>
        <end position="156"/>
    </location>
</feature>
<dbReference type="InterPro" id="IPR004633">
    <property type="entry name" value="NaPi_cotrn-rel/YqeW-like"/>
</dbReference>
<protein>
    <submittedName>
        <fullName evidence="8">Na/Pi cotransporter family protein</fullName>
    </submittedName>
</protein>
<feature type="transmembrane region" description="Helical" evidence="6">
    <location>
        <begin position="72"/>
        <end position="94"/>
    </location>
</feature>
<evidence type="ECO:0000256" key="5">
    <source>
        <dbReference type="ARBA" id="ARBA00023136"/>
    </source>
</evidence>
<sequence>MDTPSLPSILVSLLGGLAIFILGMSHMTQALNAIAGSKMKDLLAAFTRNRFAAAATGAAITAAVQSSSVTTVLLVGFSSAGLITLSQSVGVILGANLGSTVTAQIIAFKVADMGAILMVVGLAISFFKQRPRLSQIGILLLGLGAIFFGMQLMGDATRPLRSYPPFLEAMQTIESPVWGILIALVFTAVVQSSAATIGLAIIFANQNLITLEAAIALAFGANIGTCITAAFAAIGRPAAAWRVVFIHIVFNLLGVAIWYALIPQLANLSEFVSDKLLHDQSTGREIAIAHTLFNFTNLLLFIGFTGPLARLANLVVRSRPKPEKAAAHPIYLDPIYLQTPSLAIDRARLECGRLATLAIAMAEEIPLAALEGDTEQLRRLEKRDDEVDDLQTAILNYLSRIDAKQLAKRDQEAIHDVIGLVNCWENIGDLLDSHVLPLGHDRIKTGLSIGTETKAKLLQLHQLLLRDMRLALLVTTDGNLEQAKELHDAKAPFRKLAAEAENQLRDRLIGRETERLELFRLESDLISNFVHLQHHARRPAKQLLEKTE</sequence>
<keyword evidence="3 6" id="KW-0812">Transmembrane</keyword>
<feature type="transmembrane region" description="Helical" evidence="6">
    <location>
        <begin position="106"/>
        <end position="127"/>
    </location>
</feature>
<comment type="caution">
    <text evidence="8">The sequence shown here is derived from an EMBL/GenBank/DDBJ whole genome shotgun (WGS) entry which is preliminary data.</text>
</comment>
<keyword evidence="5 6" id="KW-0472">Membrane</keyword>
<gene>
    <name evidence="8" type="ORF">H5P27_05490</name>
</gene>
<feature type="transmembrane region" description="Helical" evidence="6">
    <location>
        <begin position="286"/>
        <end position="309"/>
    </location>
</feature>
<dbReference type="PANTHER" id="PTHR10010">
    <property type="entry name" value="SOLUTE CARRIER FAMILY 34 SODIUM PHOSPHATE , MEMBER 2-RELATED"/>
    <property type="match status" value="1"/>
</dbReference>
<keyword evidence="2" id="KW-1003">Cell membrane</keyword>
<feature type="transmembrane region" description="Helical" evidence="6">
    <location>
        <begin position="6"/>
        <end position="28"/>
    </location>
</feature>
<organism evidence="8 9">
    <name type="scientific">Pelagicoccus albus</name>
    <dbReference type="NCBI Taxonomy" id="415222"/>
    <lineage>
        <taxon>Bacteria</taxon>
        <taxon>Pseudomonadati</taxon>
        <taxon>Verrucomicrobiota</taxon>
        <taxon>Opitutia</taxon>
        <taxon>Puniceicoccales</taxon>
        <taxon>Pelagicoccaceae</taxon>
        <taxon>Pelagicoccus</taxon>
    </lineage>
</organism>
<feature type="transmembrane region" description="Helical" evidence="6">
    <location>
        <begin position="244"/>
        <end position="266"/>
    </location>
</feature>
<evidence type="ECO:0000256" key="1">
    <source>
        <dbReference type="ARBA" id="ARBA00004651"/>
    </source>
</evidence>
<dbReference type="Pfam" id="PF01895">
    <property type="entry name" value="PhoU"/>
    <property type="match status" value="1"/>
</dbReference>
<keyword evidence="9" id="KW-1185">Reference proteome</keyword>
<dbReference type="EMBL" id="JACHVC010000006">
    <property type="protein sequence ID" value="MBC2605490.1"/>
    <property type="molecule type" value="Genomic_DNA"/>
</dbReference>
<name>A0A7X1B6X6_9BACT</name>
<dbReference type="PANTHER" id="PTHR10010:SF46">
    <property type="entry name" value="SODIUM-DEPENDENT PHOSPHATE TRANSPORT PROTEIN 2B"/>
    <property type="match status" value="1"/>
</dbReference>
<dbReference type="Pfam" id="PF02690">
    <property type="entry name" value="Na_Pi_cotrans"/>
    <property type="match status" value="2"/>
</dbReference>
<dbReference type="SUPFAM" id="SSF109755">
    <property type="entry name" value="PhoU-like"/>
    <property type="match status" value="1"/>
</dbReference>
<reference evidence="8 9" key="1">
    <citation type="submission" date="2020-07" db="EMBL/GenBank/DDBJ databases">
        <authorList>
            <person name="Feng X."/>
        </authorList>
    </citation>
    <scope>NUCLEOTIDE SEQUENCE [LARGE SCALE GENOMIC DNA]</scope>
    <source>
        <strain evidence="8 9">JCM23202</strain>
    </source>
</reference>
<evidence type="ECO:0000256" key="4">
    <source>
        <dbReference type="ARBA" id="ARBA00022989"/>
    </source>
</evidence>
<evidence type="ECO:0000256" key="6">
    <source>
        <dbReference type="SAM" id="Phobius"/>
    </source>
</evidence>
<dbReference type="GO" id="GO:0044341">
    <property type="term" value="P:sodium-dependent phosphate transport"/>
    <property type="evidence" value="ECO:0007669"/>
    <property type="project" value="InterPro"/>
</dbReference>
<evidence type="ECO:0000256" key="2">
    <source>
        <dbReference type="ARBA" id="ARBA00022475"/>
    </source>
</evidence>
<feature type="domain" description="PhoU" evidence="7">
    <location>
        <begin position="353"/>
        <end position="430"/>
    </location>
</feature>
<dbReference type="NCBIfam" id="NF037997">
    <property type="entry name" value="Na_Pi_symport"/>
    <property type="match status" value="1"/>
</dbReference>
<evidence type="ECO:0000313" key="9">
    <source>
        <dbReference type="Proteomes" id="UP000526501"/>
    </source>
</evidence>
<dbReference type="InterPro" id="IPR026022">
    <property type="entry name" value="PhoU_dom"/>
</dbReference>
<evidence type="ECO:0000313" key="8">
    <source>
        <dbReference type="EMBL" id="MBC2605490.1"/>
    </source>
</evidence>
<evidence type="ECO:0000259" key="7">
    <source>
        <dbReference type="Pfam" id="PF01895"/>
    </source>
</evidence>
<dbReference type="GO" id="GO:0005436">
    <property type="term" value="F:sodium:phosphate symporter activity"/>
    <property type="evidence" value="ECO:0007669"/>
    <property type="project" value="InterPro"/>
</dbReference>
<proteinExistence type="predicted"/>
<dbReference type="Gene3D" id="1.20.58.220">
    <property type="entry name" value="Phosphate transport system protein phou homolog 2, domain 2"/>
    <property type="match status" value="1"/>
</dbReference>
<dbReference type="Proteomes" id="UP000526501">
    <property type="component" value="Unassembled WGS sequence"/>
</dbReference>